<dbReference type="Proteomes" id="UP000265520">
    <property type="component" value="Unassembled WGS sequence"/>
</dbReference>
<keyword evidence="2" id="KW-1185">Reference proteome</keyword>
<evidence type="ECO:0000313" key="1">
    <source>
        <dbReference type="EMBL" id="MCI59019.1"/>
    </source>
</evidence>
<sequence length="62" mass="7175">MGHVFRDKLKALKVELKKWNHEAYGAFETRIPELTTKIEGMKLKGEAGDLSLEEVKVWKEDC</sequence>
<comment type="caution">
    <text evidence="1">The sequence shown here is derived from an EMBL/GenBank/DDBJ whole genome shotgun (WGS) entry which is preliminary data.</text>
</comment>
<feature type="non-terminal residue" evidence="1">
    <location>
        <position position="62"/>
    </location>
</feature>
<organism evidence="1 2">
    <name type="scientific">Trifolium medium</name>
    <dbReference type="NCBI Taxonomy" id="97028"/>
    <lineage>
        <taxon>Eukaryota</taxon>
        <taxon>Viridiplantae</taxon>
        <taxon>Streptophyta</taxon>
        <taxon>Embryophyta</taxon>
        <taxon>Tracheophyta</taxon>
        <taxon>Spermatophyta</taxon>
        <taxon>Magnoliopsida</taxon>
        <taxon>eudicotyledons</taxon>
        <taxon>Gunneridae</taxon>
        <taxon>Pentapetalae</taxon>
        <taxon>rosids</taxon>
        <taxon>fabids</taxon>
        <taxon>Fabales</taxon>
        <taxon>Fabaceae</taxon>
        <taxon>Papilionoideae</taxon>
        <taxon>50 kb inversion clade</taxon>
        <taxon>NPAAA clade</taxon>
        <taxon>Hologalegina</taxon>
        <taxon>IRL clade</taxon>
        <taxon>Trifolieae</taxon>
        <taxon>Trifolium</taxon>
    </lineage>
</organism>
<evidence type="ECO:0008006" key="3">
    <source>
        <dbReference type="Google" id="ProtNLM"/>
    </source>
</evidence>
<accession>A0A392TD28</accession>
<proteinExistence type="predicted"/>
<evidence type="ECO:0000313" key="2">
    <source>
        <dbReference type="Proteomes" id="UP000265520"/>
    </source>
</evidence>
<dbReference type="EMBL" id="LXQA010555712">
    <property type="protein sequence ID" value="MCI59019.1"/>
    <property type="molecule type" value="Genomic_DNA"/>
</dbReference>
<reference evidence="1 2" key="1">
    <citation type="journal article" date="2018" name="Front. Plant Sci.">
        <title>Red Clover (Trifolium pratense) and Zigzag Clover (T. medium) - A Picture of Genomic Similarities and Differences.</title>
        <authorList>
            <person name="Dluhosova J."/>
            <person name="Istvanek J."/>
            <person name="Nedelnik J."/>
            <person name="Repkova J."/>
        </authorList>
    </citation>
    <scope>NUCLEOTIDE SEQUENCE [LARGE SCALE GENOMIC DNA]</scope>
    <source>
        <strain evidence="2">cv. 10/8</strain>
        <tissue evidence="1">Leaf</tissue>
    </source>
</reference>
<dbReference type="AlphaFoldDB" id="A0A392TD28"/>
<protein>
    <recommendedName>
        <fullName evidence="3">RNA-directed DNA polymerase (Reverse transcriptase)</fullName>
    </recommendedName>
</protein>
<name>A0A392TD28_9FABA</name>